<dbReference type="SUPFAM" id="SSF63748">
    <property type="entry name" value="Tudor/PWWP/MBT"/>
    <property type="match status" value="1"/>
</dbReference>
<accession>A0A329SS09</accession>
<dbReference type="AlphaFoldDB" id="A0A329SS09"/>
<evidence type="ECO:0000313" key="7">
    <source>
        <dbReference type="Proteomes" id="UP000251314"/>
    </source>
</evidence>
<dbReference type="VEuPathDB" id="FungiDB:PC110_g4365"/>
<dbReference type="Proteomes" id="UP000735874">
    <property type="component" value="Unassembled WGS sequence"/>
</dbReference>
<feature type="coiled-coil region" evidence="1">
    <location>
        <begin position="304"/>
        <end position="402"/>
    </location>
</feature>
<dbReference type="Proteomes" id="UP000736787">
    <property type="component" value="Unassembled WGS sequence"/>
</dbReference>
<dbReference type="Proteomes" id="UP000697107">
    <property type="component" value="Unassembled WGS sequence"/>
</dbReference>
<evidence type="ECO:0000256" key="1">
    <source>
        <dbReference type="SAM" id="Coils"/>
    </source>
</evidence>
<organism evidence="6 7">
    <name type="scientific">Phytophthora cactorum</name>
    <dbReference type="NCBI Taxonomy" id="29920"/>
    <lineage>
        <taxon>Eukaryota</taxon>
        <taxon>Sar</taxon>
        <taxon>Stramenopiles</taxon>
        <taxon>Oomycota</taxon>
        <taxon>Peronosporomycetes</taxon>
        <taxon>Peronosporales</taxon>
        <taxon>Peronosporaceae</taxon>
        <taxon>Phytophthora</taxon>
    </lineage>
</organism>
<sequence>MQGDQAVGCRVQVYWEGEGEWFNGVVDAYSAERGYYVKYDDGEEQWELDAGEYSIRFLTEPGSGRSDGVSAGIASTREEEERLDSTGASPKDDSEAGSVEEYEDAYEDGEQEEPLEQDSDEEAAKPIAKKEDLASITATTKPQKAVKPARAFMRTSAAFFRDEDTLREMRQDLRQEKRTLTNQVHILTMQLAEKEQVAAALKSELQGLKTSAMLANVMRQVPRFTTLSGSSSGTVKGLSKPKTAAEWGERVLDQKLENQILAEELLALKTAVQDKQLSVQRKQKQRDEMSAKLSRVPRRHLCTLVDLQLEISRLLEEKRALEIQPRPSSSRAKPEKMSSLNVSASTKAVLQNELTSLEVTTERYKEELRQWHLKIDCEKARLAPLETRLASLQLELQRYEDSQVLLRSVFLRLGPDKRDGCVPLEAALSAFQTLTPLDRDALAAEEMVVRLKESSILSLNEGDQQRLSFTQFVTAFSYLFKS</sequence>
<dbReference type="EMBL" id="RCMK01000154">
    <property type="protein sequence ID" value="KAG2946585.1"/>
    <property type="molecule type" value="Genomic_DNA"/>
</dbReference>
<feature type="coiled-coil region" evidence="1">
    <location>
        <begin position="163"/>
        <end position="211"/>
    </location>
</feature>
<name>A0A329SS09_9STRA</name>
<protein>
    <recommendedName>
        <fullName evidence="8">Tudor domain-containing protein</fullName>
    </recommendedName>
</protein>
<gene>
    <name evidence="6" type="ORF">PC110_g4365</name>
    <name evidence="3" type="ORF">PC113_g7559</name>
    <name evidence="4" type="ORF">PC117_g7507</name>
    <name evidence="5" type="ORF">PC118_g6653</name>
</gene>
<evidence type="ECO:0008006" key="8">
    <source>
        <dbReference type="Google" id="ProtNLM"/>
    </source>
</evidence>
<dbReference type="PANTHER" id="PTHR47236">
    <property type="entry name" value="GENE, 32742-RELATED-RELATED"/>
    <property type="match status" value="1"/>
</dbReference>
<evidence type="ECO:0000313" key="3">
    <source>
        <dbReference type="EMBL" id="KAG2861014.1"/>
    </source>
</evidence>
<keyword evidence="7" id="KW-1185">Reference proteome</keyword>
<dbReference type="PANTHER" id="PTHR47236:SF4">
    <property type="entry name" value="GENE 9195-RELATED"/>
    <property type="match status" value="1"/>
</dbReference>
<evidence type="ECO:0000313" key="6">
    <source>
        <dbReference type="EMBL" id="RAW39419.1"/>
    </source>
</evidence>
<dbReference type="Gene3D" id="2.30.30.140">
    <property type="match status" value="1"/>
</dbReference>
<reference evidence="6 7" key="1">
    <citation type="submission" date="2018-01" db="EMBL/GenBank/DDBJ databases">
        <title>Draft genome of the strawberry crown rot pathogen Phytophthora cactorum.</title>
        <authorList>
            <person name="Armitage A.D."/>
            <person name="Lysoe E."/>
            <person name="Nellist C.F."/>
            <person name="Harrison R.J."/>
            <person name="Brurberg M.B."/>
        </authorList>
    </citation>
    <scope>NUCLEOTIDE SEQUENCE [LARGE SCALE GENOMIC DNA]</scope>
    <source>
        <strain evidence="6 7">10300</strain>
    </source>
</reference>
<dbReference type="EMBL" id="RCMG01000167">
    <property type="protein sequence ID" value="KAG2861014.1"/>
    <property type="molecule type" value="Genomic_DNA"/>
</dbReference>
<feature type="compositionally biased region" description="Basic and acidic residues" evidence="2">
    <location>
        <begin position="76"/>
        <end position="94"/>
    </location>
</feature>
<evidence type="ECO:0000313" key="5">
    <source>
        <dbReference type="EMBL" id="KAG2988548.1"/>
    </source>
</evidence>
<reference evidence="3" key="2">
    <citation type="submission" date="2018-10" db="EMBL/GenBank/DDBJ databases">
        <title>Effector identification in a new, highly contiguous assembly of the strawberry crown rot pathogen Phytophthora cactorum.</title>
        <authorList>
            <person name="Armitage A.D."/>
            <person name="Nellist C.F."/>
            <person name="Bates H."/>
            <person name="Vickerstaff R.J."/>
            <person name="Harrison R.J."/>
        </authorList>
    </citation>
    <scope>NUCLEOTIDE SEQUENCE</scope>
    <source>
        <strain evidence="3">15-7</strain>
        <strain evidence="4">4040</strain>
        <strain evidence="5">P415</strain>
    </source>
</reference>
<keyword evidence="1" id="KW-0175">Coiled coil</keyword>
<dbReference type="STRING" id="29920.A0A329SS09"/>
<dbReference type="EMBL" id="RCML01000151">
    <property type="protein sequence ID" value="KAG2988548.1"/>
    <property type="molecule type" value="Genomic_DNA"/>
</dbReference>
<evidence type="ECO:0000313" key="4">
    <source>
        <dbReference type="EMBL" id="KAG2946585.1"/>
    </source>
</evidence>
<dbReference type="EMBL" id="MJFZ01000067">
    <property type="protein sequence ID" value="RAW39419.1"/>
    <property type="molecule type" value="Genomic_DNA"/>
</dbReference>
<dbReference type="CDD" id="cd20404">
    <property type="entry name" value="Tudor_Agenet_AtEML-like"/>
    <property type="match status" value="1"/>
</dbReference>
<feature type="region of interest" description="Disordered" evidence="2">
    <location>
        <begin position="58"/>
        <end position="129"/>
    </location>
</feature>
<comment type="caution">
    <text evidence="6">The sequence shown here is derived from an EMBL/GenBank/DDBJ whole genome shotgun (WGS) entry which is preliminary data.</text>
</comment>
<dbReference type="OrthoDB" id="200660at2759"/>
<feature type="compositionally biased region" description="Acidic residues" evidence="2">
    <location>
        <begin position="98"/>
        <end position="121"/>
    </location>
</feature>
<proteinExistence type="predicted"/>
<evidence type="ECO:0000256" key="2">
    <source>
        <dbReference type="SAM" id="MobiDB-lite"/>
    </source>
</evidence>
<dbReference type="Proteomes" id="UP000251314">
    <property type="component" value="Unassembled WGS sequence"/>
</dbReference>